<evidence type="ECO:0000256" key="1">
    <source>
        <dbReference type="SAM" id="Phobius"/>
    </source>
</evidence>
<dbReference type="PANTHER" id="PTHR28026">
    <property type="entry name" value="DUF962 DOMAIN PROTEIN (AFU_ORTHOLOGUE AFUA_8G05310)"/>
    <property type="match status" value="1"/>
</dbReference>
<dbReference type="OrthoDB" id="2124888at2759"/>
<proteinExistence type="predicted"/>
<evidence type="ECO:0000313" key="3">
    <source>
        <dbReference type="Proteomes" id="UP001150538"/>
    </source>
</evidence>
<gene>
    <name evidence="2" type="ORF">H4219_002277</name>
</gene>
<keyword evidence="1" id="KW-0812">Transmembrane</keyword>
<comment type="caution">
    <text evidence="2">The sequence shown here is derived from an EMBL/GenBank/DDBJ whole genome shotgun (WGS) entry which is preliminary data.</text>
</comment>
<dbReference type="EMBL" id="JANBPU010000035">
    <property type="protein sequence ID" value="KAJ1918921.1"/>
    <property type="molecule type" value="Genomic_DNA"/>
</dbReference>
<organism evidence="2 3">
    <name type="scientific">Mycoemilia scoparia</name>
    <dbReference type="NCBI Taxonomy" id="417184"/>
    <lineage>
        <taxon>Eukaryota</taxon>
        <taxon>Fungi</taxon>
        <taxon>Fungi incertae sedis</taxon>
        <taxon>Zoopagomycota</taxon>
        <taxon>Kickxellomycotina</taxon>
        <taxon>Kickxellomycetes</taxon>
        <taxon>Kickxellales</taxon>
        <taxon>Kickxellaceae</taxon>
        <taxon>Mycoemilia</taxon>
    </lineage>
</organism>
<keyword evidence="1" id="KW-1133">Transmembrane helix</keyword>
<protein>
    <recommendedName>
        <fullName evidence="4">DUF962 domain-containing protein</fullName>
    </recommendedName>
</protein>
<accession>A0A9W8A799</accession>
<dbReference type="InterPro" id="IPR009305">
    <property type="entry name" value="Mpo1-like"/>
</dbReference>
<dbReference type="Proteomes" id="UP001150538">
    <property type="component" value="Unassembled WGS sequence"/>
</dbReference>
<dbReference type="GO" id="GO:0005783">
    <property type="term" value="C:endoplasmic reticulum"/>
    <property type="evidence" value="ECO:0007669"/>
    <property type="project" value="TreeGrafter"/>
</dbReference>
<feature type="transmembrane region" description="Helical" evidence="1">
    <location>
        <begin position="20"/>
        <end position="43"/>
    </location>
</feature>
<dbReference type="GO" id="GO:0016020">
    <property type="term" value="C:membrane"/>
    <property type="evidence" value="ECO:0007669"/>
    <property type="project" value="GOC"/>
</dbReference>
<evidence type="ECO:0000313" key="2">
    <source>
        <dbReference type="EMBL" id="KAJ1918921.1"/>
    </source>
</evidence>
<feature type="transmembrane region" description="Helical" evidence="1">
    <location>
        <begin position="148"/>
        <end position="169"/>
    </location>
</feature>
<feature type="transmembrane region" description="Helical" evidence="1">
    <location>
        <begin position="116"/>
        <end position="136"/>
    </location>
</feature>
<dbReference type="PANTHER" id="PTHR28026:SF9">
    <property type="entry name" value="2-HYDROXY-PALMITIC ACID DIOXYGENASE MPO1"/>
    <property type="match status" value="1"/>
</dbReference>
<keyword evidence="1" id="KW-0472">Membrane</keyword>
<dbReference type="AlphaFoldDB" id="A0A9W8A799"/>
<dbReference type="GO" id="GO:0046521">
    <property type="term" value="P:sphingoid catabolic process"/>
    <property type="evidence" value="ECO:0007669"/>
    <property type="project" value="TreeGrafter"/>
</dbReference>
<feature type="transmembrane region" description="Helical" evidence="1">
    <location>
        <begin position="91"/>
        <end position="109"/>
    </location>
</feature>
<sequence>MGIFNLRQQFAFYGEYHNQFVNVLLHITCVPIILWTAMVFLSYTGPLCSVFDSYLSLVPDFLKFGMLESNAATSLLVLFVSYYFILEPIATLLYLPFLYTFLVTATSFAHNNPESLKYALGLHVIAWIAQFVGHGVFEKRAPALLDNILQAVVMAPFFVFLEVLFFIGYRPQLYKDIKADIDSRIASYKESKVKKGN</sequence>
<dbReference type="Pfam" id="PF06127">
    <property type="entry name" value="Mpo1-like"/>
    <property type="match status" value="1"/>
</dbReference>
<evidence type="ECO:0008006" key="4">
    <source>
        <dbReference type="Google" id="ProtNLM"/>
    </source>
</evidence>
<name>A0A9W8A799_9FUNG</name>
<reference evidence="2" key="1">
    <citation type="submission" date="2022-07" db="EMBL/GenBank/DDBJ databases">
        <title>Phylogenomic reconstructions and comparative analyses of Kickxellomycotina fungi.</title>
        <authorList>
            <person name="Reynolds N.K."/>
            <person name="Stajich J.E."/>
            <person name="Barry K."/>
            <person name="Grigoriev I.V."/>
            <person name="Crous P."/>
            <person name="Smith M.E."/>
        </authorList>
    </citation>
    <scope>NUCLEOTIDE SEQUENCE</scope>
    <source>
        <strain evidence="2">NBRC 100468</strain>
    </source>
</reference>
<keyword evidence="3" id="KW-1185">Reference proteome</keyword>